<organism evidence="1 2">
    <name type="scientific">Protea cynaroides</name>
    <dbReference type="NCBI Taxonomy" id="273540"/>
    <lineage>
        <taxon>Eukaryota</taxon>
        <taxon>Viridiplantae</taxon>
        <taxon>Streptophyta</taxon>
        <taxon>Embryophyta</taxon>
        <taxon>Tracheophyta</taxon>
        <taxon>Spermatophyta</taxon>
        <taxon>Magnoliopsida</taxon>
        <taxon>Proteales</taxon>
        <taxon>Proteaceae</taxon>
        <taxon>Protea</taxon>
    </lineage>
</organism>
<protein>
    <submittedName>
        <fullName evidence="1">Uncharacterized protein</fullName>
    </submittedName>
</protein>
<evidence type="ECO:0000313" key="2">
    <source>
        <dbReference type="Proteomes" id="UP001141806"/>
    </source>
</evidence>
<proteinExistence type="predicted"/>
<sequence>MFRIHEKRIENVDKPIDMLVHEVKVTIPNSTLYYINGYPSAVIGRDESEGKEVDIFGNVEDVVLQGLSDAISENFLVHSMEIALAIYTIISNISFQGCS</sequence>
<reference evidence="1" key="1">
    <citation type="journal article" date="2023" name="Plant J.">
        <title>The genome of the king protea, Protea cynaroides.</title>
        <authorList>
            <person name="Chang J."/>
            <person name="Duong T.A."/>
            <person name="Schoeman C."/>
            <person name="Ma X."/>
            <person name="Roodt D."/>
            <person name="Barker N."/>
            <person name="Li Z."/>
            <person name="Van de Peer Y."/>
            <person name="Mizrachi E."/>
        </authorList>
    </citation>
    <scope>NUCLEOTIDE SEQUENCE</scope>
    <source>
        <tissue evidence="1">Young leaves</tissue>
    </source>
</reference>
<evidence type="ECO:0000313" key="1">
    <source>
        <dbReference type="EMBL" id="KAJ4962843.1"/>
    </source>
</evidence>
<keyword evidence="2" id="KW-1185">Reference proteome</keyword>
<dbReference type="AlphaFoldDB" id="A0A9Q0HDQ0"/>
<accession>A0A9Q0HDQ0</accession>
<comment type="caution">
    <text evidence="1">The sequence shown here is derived from an EMBL/GenBank/DDBJ whole genome shotgun (WGS) entry which is preliminary data.</text>
</comment>
<dbReference type="EMBL" id="JAMYWD010000008">
    <property type="protein sequence ID" value="KAJ4962843.1"/>
    <property type="molecule type" value="Genomic_DNA"/>
</dbReference>
<gene>
    <name evidence="1" type="ORF">NE237_022782</name>
</gene>
<name>A0A9Q0HDQ0_9MAGN</name>
<dbReference type="Proteomes" id="UP001141806">
    <property type="component" value="Unassembled WGS sequence"/>
</dbReference>